<protein>
    <submittedName>
        <fullName evidence="1">RNA polymerase sigma factor (Sigma-70 family)</fullName>
    </submittedName>
</protein>
<name>A0A288QVG5_9LACO</name>
<dbReference type="Pfam" id="PF08281">
    <property type="entry name" value="Sigma70_r4_2"/>
    <property type="match status" value="1"/>
</dbReference>
<dbReference type="GO" id="GO:0006352">
    <property type="term" value="P:DNA-templated transcription initiation"/>
    <property type="evidence" value="ECO:0007669"/>
    <property type="project" value="InterPro"/>
</dbReference>
<gene>
    <name evidence="1" type="ORF">DFP99_0914</name>
</gene>
<accession>A0A288QVG5</accession>
<evidence type="ECO:0000313" key="2">
    <source>
        <dbReference type="Proteomes" id="UP000254912"/>
    </source>
</evidence>
<dbReference type="InterPro" id="IPR013325">
    <property type="entry name" value="RNA_pol_sigma_r2"/>
</dbReference>
<dbReference type="EMBL" id="QRAS01000002">
    <property type="protein sequence ID" value="RDL06535.1"/>
    <property type="molecule type" value="Genomic_DNA"/>
</dbReference>
<reference evidence="1 2" key="1">
    <citation type="submission" date="2018-07" db="EMBL/GenBank/DDBJ databases">
        <title>Genomic Encyclopedia of Type Strains, Phase III (KMG-III): the genomes of soil and plant-associated and newly described type strains.</title>
        <authorList>
            <person name="Whitman W."/>
        </authorList>
    </citation>
    <scope>NUCLEOTIDE SEQUENCE [LARGE SCALE GENOMIC DNA]</scope>
    <source>
        <strain evidence="1 2">CECT 7031</strain>
    </source>
</reference>
<dbReference type="GO" id="GO:0016987">
    <property type="term" value="F:sigma factor activity"/>
    <property type="evidence" value="ECO:0007669"/>
    <property type="project" value="InterPro"/>
</dbReference>
<dbReference type="Gene3D" id="1.10.10.10">
    <property type="entry name" value="Winged helix-like DNA-binding domain superfamily/Winged helix DNA-binding domain"/>
    <property type="match status" value="1"/>
</dbReference>
<dbReference type="KEGG" id="wso:WSWS_00138"/>
<evidence type="ECO:0000313" key="1">
    <source>
        <dbReference type="EMBL" id="RDL06535.1"/>
    </source>
</evidence>
<dbReference type="InterPro" id="IPR014284">
    <property type="entry name" value="RNA_pol_sigma-70_dom"/>
</dbReference>
<dbReference type="InterPro" id="IPR013249">
    <property type="entry name" value="RNA_pol_sigma70_r4_t2"/>
</dbReference>
<dbReference type="RefSeq" id="WP_070229459.1">
    <property type="nucleotide sequence ID" value="NZ_BJYO01000003.1"/>
</dbReference>
<organism evidence="1 2">
    <name type="scientific">Weissella soli</name>
    <dbReference type="NCBI Taxonomy" id="155866"/>
    <lineage>
        <taxon>Bacteria</taxon>
        <taxon>Bacillati</taxon>
        <taxon>Bacillota</taxon>
        <taxon>Bacilli</taxon>
        <taxon>Lactobacillales</taxon>
        <taxon>Lactobacillaceae</taxon>
        <taxon>Weissella</taxon>
    </lineage>
</organism>
<proteinExistence type="predicted"/>
<keyword evidence="2" id="KW-1185">Reference proteome</keyword>
<dbReference type="NCBIfam" id="TIGR02937">
    <property type="entry name" value="sigma70-ECF"/>
    <property type="match status" value="1"/>
</dbReference>
<dbReference type="InterPro" id="IPR016032">
    <property type="entry name" value="Sig_transdc_resp-reg_C-effctor"/>
</dbReference>
<sequence>MQKMTPEFFKGIRDGETEMLELALERYAPIIWKIYRAHPVWLAADEWSQDCRIALYNAAQGLTTESFGAFTNYFCISIQRQMWKYWRENEQRRELTCNIASYGESIQRIGQDRPTITQLMNVNDIIATLTENEQKVIMMYAAGYSTNEIAGIFDTVPSTVRSRIMWIRRRVQAGNS</sequence>
<dbReference type="GeneID" id="94545351"/>
<comment type="caution">
    <text evidence="1">The sequence shown here is derived from an EMBL/GenBank/DDBJ whole genome shotgun (WGS) entry which is preliminary data.</text>
</comment>
<dbReference type="AlphaFoldDB" id="A0A288QVG5"/>
<dbReference type="InterPro" id="IPR036388">
    <property type="entry name" value="WH-like_DNA-bd_sf"/>
</dbReference>
<dbReference type="SUPFAM" id="SSF88946">
    <property type="entry name" value="Sigma2 domain of RNA polymerase sigma factors"/>
    <property type="match status" value="1"/>
</dbReference>
<dbReference type="Proteomes" id="UP000254912">
    <property type="component" value="Unassembled WGS sequence"/>
</dbReference>
<dbReference type="SUPFAM" id="SSF46894">
    <property type="entry name" value="C-terminal effector domain of the bipartite response regulators"/>
    <property type="match status" value="1"/>
</dbReference>
<dbReference type="GO" id="GO:0003677">
    <property type="term" value="F:DNA binding"/>
    <property type="evidence" value="ECO:0007669"/>
    <property type="project" value="InterPro"/>
</dbReference>